<accession>A0ACB9EUF3</accession>
<proteinExistence type="predicted"/>
<name>A0ACB9EUF3_9ASTR</name>
<reference evidence="2" key="1">
    <citation type="journal article" date="2022" name="Mol. Ecol. Resour.">
        <title>The genomes of chicory, endive, great burdock and yacon provide insights into Asteraceae palaeo-polyploidization history and plant inulin production.</title>
        <authorList>
            <person name="Fan W."/>
            <person name="Wang S."/>
            <person name="Wang H."/>
            <person name="Wang A."/>
            <person name="Jiang F."/>
            <person name="Liu H."/>
            <person name="Zhao H."/>
            <person name="Xu D."/>
            <person name="Zhang Y."/>
        </authorList>
    </citation>
    <scope>NUCLEOTIDE SEQUENCE [LARGE SCALE GENOMIC DNA]</scope>
    <source>
        <strain evidence="2">cv. Yunnan</strain>
    </source>
</reference>
<organism evidence="1 2">
    <name type="scientific">Smallanthus sonchifolius</name>
    <dbReference type="NCBI Taxonomy" id="185202"/>
    <lineage>
        <taxon>Eukaryota</taxon>
        <taxon>Viridiplantae</taxon>
        <taxon>Streptophyta</taxon>
        <taxon>Embryophyta</taxon>
        <taxon>Tracheophyta</taxon>
        <taxon>Spermatophyta</taxon>
        <taxon>Magnoliopsida</taxon>
        <taxon>eudicotyledons</taxon>
        <taxon>Gunneridae</taxon>
        <taxon>Pentapetalae</taxon>
        <taxon>asterids</taxon>
        <taxon>campanulids</taxon>
        <taxon>Asterales</taxon>
        <taxon>Asteraceae</taxon>
        <taxon>Asteroideae</taxon>
        <taxon>Heliantheae alliance</taxon>
        <taxon>Millerieae</taxon>
        <taxon>Smallanthus</taxon>
    </lineage>
</organism>
<dbReference type="EMBL" id="CM042034">
    <property type="protein sequence ID" value="KAI3762370.1"/>
    <property type="molecule type" value="Genomic_DNA"/>
</dbReference>
<comment type="caution">
    <text evidence="1">The sequence shown here is derived from an EMBL/GenBank/DDBJ whole genome shotgun (WGS) entry which is preliminary data.</text>
</comment>
<sequence length="281" mass="31742">MKNLATRNVTTTTTTTTSTSPCGFQLKAVVTFKNLEIGEPSTKAPQVVTPRESTKEYVQLYGCFDWKDEVNESLGWLTSRGIDMKARLEFHTDLATDMSGHMNEMEQDIMQNQERATTSTRDARISRIQSRVAIAKMPPQRNVRNANNNTGNGSDDLAQIVSQQLLDALPTLVEQIKDALKNDTENVERNSGINGGHNEENEHRRGCSYKDFNSCKPKDFYDTEAKKIERDGTLTKKGKGEKRKWNEGTGRRNTNEYDKKPTTARNFVAVTHDKKPPNNPR</sequence>
<evidence type="ECO:0000313" key="1">
    <source>
        <dbReference type="EMBL" id="KAI3762370.1"/>
    </source>
</evidence>
<keyword evidence="2" id="KW-1185">Reference proteome</keyword>
<protein>
    <submittedName>
        <fullName evidence="1">Uncharacterized protein</fullName>
    </submittedName>
</protein>
<dbReference type="Proteomes" id="UP001056120">
    <property type="component" value="Linkage Group LG17"/>
</dbReference>
<reference evidence="1 2" key="2">
    <citation type="journal article" date="2022" name="Mol. Ecol. Resour.">
        <title>The genomes of chicory, endive, great burdock and yacon provide insights into Asteraceae paleo-polyploidization history and plant inulin production.</title>
        <authorList>
            <person name="Fan W."/>
            <person name="Wang S."/>
            <person name="Wang H."/>
            <person name="Wang A."/>
            <person name="Jiang F."/>
            <person name="Liu H."/>
            <person name="Zhao H."/>
            <person name="Xu D."/>
            <person name="Zhang Y."/>
        </authorList>
    </citation>
    <scope>NUCLEOTIDE SEQUENCE [LARGE SCALE GENOMIC DNA]</scope>
    <source>
        <strain evidence="2">cv. Yunnan</strain>
        <tissue evidence="1">Leaves</tissue>
    </source>
</reference>
<gene>
    <name evidence="1" type="ORF">L1987_52799</name>
</gene>
<evidence type="ECO:0000313" key="2">
    <source>
        <dbReference type="Proteomes" id="UP001056120"/>
    </source>
</evidence>